<protein>
    <submittedName>
        <fullName evidence="2">Uncharacterized protein</fullName>
    </submittedName>
</protein>
<comment type="caution">
    <text evidence="2">The sequence shown here is derived from an EMBL/GenBank/DDBJ whole genome shotgun (WGS) entry which is preliminary data.</text>
</comment>
<gene>
    <name evidence="2" type="ORF">RMSM_03846</name>
</gene>
<feature type="compositionally biased region" description="Basic and acidic residues" evidence="1">
    <location>
        <begin position="336"/>
        <end position="353"/>
    </location>
</feature>
<sequence>MIGPRPNDRLQIGVNFMRKTKSQPWMLGRVPHGFWDLAENRLAYMSWLGEQLGYAKPDDWYGIQQKHFKQNYGGGLLASHYSDSPQNAVREFMPRRKWHSWLFSRATNGYWQKPENRREFMLWLEKQLGIQGKEDWYRVTKNDFTRHGGLGLLNNYYGCSVAAALHEFKPLMQLDEWRFETVPQGFWNDLENRRRYMDWLGFKLKIRTPELWYGVSVHDIREHYGTTLLTMCGGSIYRMVSEYLPKFPWKPWLFHYTPSGYWEDDKNRKEYLQWLGKELGYRTPKDWYQLREHHFLRSGGSWLFAKYYGYSPLRAAEERYPKYKWNPDRFRSAGKSHASEKALATEKNSETEKAGVTAKTAASAKRRSTKKTLTTKKTRRKPAAGCVA</sequence>
<keyword evidence="3" id="KW-1185">Reference proteome</keyword>
<evidence type="ECO:0000313" key="2">
    <source>
        <dbReference type="EMBL" id="EMI19195.1"/>
    </source>
</evidence>
<evidence type="ECO:0000313" key="3">
    <source>
        <dbReference type="Proteomes" id="UP000011991"/>
    </source>
</evidence>
<dbReference type="EMBL" id="ANOG01000550">
    <property type="protein sequence ID" value="EMI19195.1"/>
    <property type="molecule type" value="Genomic_DNA"/>
</dbReference>
<feature type="region of interest" description="Disordered" evidence="1">
    <location>
        <begin position="336"/>
        <end position="388"/>
    </location>
</feature>
<accession>M5RIS0</accession>
<dbReference type="AlphaFoldDB" id="M5RIS0"/>
<dbReference type="Proteomes" id="UP000011991">
    <property type="component" value="Unassembled WGS sequence"/>
</dbReference>
<dbReference type="PATRIC" id="fig|1265738.3.peg.3855"/>
<organism evidence="2 3">
    <name type="scientific">Rhodopirellula maiorica SM1</name>
    <dbReference type="NCBI Taxonomy" id="1265738"/>
    <lineage>
        <taxon>Bacteria</taxon>
        <taxon>Pseudomonadati</taxon>
        <taxon>Planctomycetota</taxon>
        <taxon>Planctomycetia</taxon>
        <taxon>Pirellulales</taxon>
        <taxon>Pirellulaceae</taxon>
        <taxon>Novipirellula</taxon>
    </lineage>
</organism>
<evidence type="ECO:0000256" key="1">
    <source>
        <dbReference type="SAM" id="MobiDB-lite"/>
    </source>
</evidence>
<proteinExistence type="predicted"/>
<reference evidence="2 3" key="1">
    <citation type="journal article" date="2013" name="Mar. Genomics">
        <title>Expression of sulfatases in Rhodopirellula baltica and the diversity of sulfatases in the genus Rhodopirellula.</title>
        <authorList>
            <person name="Wegner C.E."/>
            <person name="Richter-Heitmann T."/>
            <person name="Klindworth A."/>
            <person name="Klockow C."/>
            <person name="Richter M."/>
            <person name="Achstetter T."/>
            <person name="Glockner F.O."/>
            <person name="Harder J."/>
        </authorList>
    </citation>
    <scope>NUCLEOTIDE SEQUENCE [LARGE SCALE GENOMIC DNA]</scope>
    <source>
        <strain evidence="2 3">SM1</strain>
    </source>
</reference>
<name>M5RIS0_9BACT</name>
<feature type="compositionally biased region" description="Basic residues" evidence="1">
    <location>
        <begin position="364"/>
        <end position="382"/>
    </location>
</feature>